<dbReference type="InterPro" id="IPR004358">
    <property type="entry name" value="Sig_transdc_His_kin-like_C"/>
</dbReference>
<dbReference type="InterPro" id="IPR047669">
    <property type="entry name" value="MtrAB_MtrB"/>
</dbReference>
<dbReference type="Gene3D" id="1.10.287.130">
    <property type="match status" value="1"/>
</dbReference>
<dbReference type="HOGENOM" id="CLU_000445_89_18_11"/>
<dbReference type="SUPFAM" id="SSF158472">
    <property type="entry name" value="HAMP domain-like"/>
    <property type="match status" value="1"/>
</dbReference>
<dbReference type="GO" id="GO:0000155">
    <property type="term" value="F:phosphorelay sensor kinase activity"/>
    <property type="evidence" value="ECO:0007669"/>
    <property type="project" value="InterPro"/>
</dbReference>
<dbReference type="Pfam" id="PF00512">
    <property type="entry name" value="HisKA"/>
    <property type="match status" value="1"/>
</dbReference>
<keyword evidence="8" id="KW-0547">Nucleotide-binding</keyword>
<evidence type="ECO:0000256" key="6">
    <source>
        <dbReference type="ARBA" id="ARBA00022679"/>
    </source>
</evidence>
<keyword evidence="20" id="KW-1185">Reference proteome</keyword>
<proteinExistence type="predicted"/>
<dbReference type="FunFam" id="1.10.287.130:FF:000010">
    <property type="entry name" value="Two-component sensor histidine kinase"/>
    <property type="match status" value="1"/>
</dbReference>
<dbReference type="STRING" id="743718.Isova_2357"/>
<dbReference type="PANTHER" id="PTHR43547">
    <property type="entry name" value="TWO-COMPONENT HISTIDINE KINASE"/>
    <property type="match status" value="1"/>
</dbReference>
<organism evidence="20">
    <name type="scientific">Isoptericola variabilis (strain 225)</name>
    <dbReference type="NCBI Taxonomy" id="743718"/>
    <lineage>
        <taxon>Bacteria</taxon>
        <taxon>Bacillati</taxon>
        <taxon>Actinomycetota</taxon>
        <taxon>Actinomycetes</taxon>
        <taxon>Micrococcales</taxon>
        <taxon>Promicromonosporaceae</taxon>
        <taxon>Isoptericola</taxon>
    </lineage>
</organism>
<dbReference type="InterPro" id="IPR036890">
    <property type="entry name" value="HATPase_C_sf"/>
</dbReference>
<dbReference type="CDD" id="cd06225">
    <property type="entry name" value="HAMP"/>
    <property type="match status" value="1"/>
</dbReference>
<dbReference type="Pfam" id="PF00672">
    <property type="entry name" value="HAMP"/>
    <property type="match status" value="1"/>
</dbReference>
<evidence type="ECO:0000256" key="14">
    <source>
        <dbReference type="ARBA" id="ARBA00035305"/>
    </source>
</evidence>
<feature type="domain" description="Histidine kinase" evidence="17">
    <location>
        <begin position="270"/>
        <end position="487"/>
    </location>
</feature>
<feature type="domain" description="HAMP" evidence="18">
    <location>
        <begin position="202"/>
        <end position="255"/>
    </location>
</feature>
<accession>F6FRL6</accession>
<dbReference type="InterPro" id="IPR003660">
    <property type="entry name" value="HAMP_dom"/>
</dbReference>
<comment type="catalytic activity">
    <reaction evidence="1">
        <text>ATP + protein L-histidine = ADP + protein N-phospho-L-histidine.</text>
        <dbReference type="EC" id="2.7.13.3"/>
    </reaction>
</comment>
<evidence type="ECO:0000256" key="5">
    <source>
        <dbReference type="ARBA" id="ARBA00022553"/>
    </source>
</evidence>
<keyword evidence="5" id="KW-0597">Phosphoprotein</keyword>
<gene>
    <name evidence="19" type="ordered locus">Isova_2357</name>
</gene>
<feature type="transmembrane region" description="Helical" evidence="16">
    <location>
        <begin position="182"/>
        <end position="200"/>
    </location>
</feature>
<evidence type="ECO:0000256" key="1">
    <source>
        <dbReference type="ARBA" id="ARBA00000085"/>
    </source>
</evidence>
<evidence type="ECO:0000256" key="2">
    <source>
        <dbReference type="ARBA" id="ARBA00004651"/>
    </source>
</evidence>
<dbReference type="GO" id="GO:0005886">
    <property type="term" value="C:plasma membrane"/>
    <property type="evidence" value="ECO:0007669"/>
    <property type="project" value="UniProtKB-SubCell"/>
</dbReference>
<keyword evidence="12" id="KW-0902">Two-component regulatory system</keyword>
<dbReference type="Pfam" id="PF02518">
    <property type="entry name" value="HATPase_c"/>
    <property type="match status" value="1"/>
</dbReference>
<name>F6FRL6_ISOV2</name>
<dbReference type="SUPFAM" id="SSF47384">
    <property type="entry name" value="Homodimeric domain of signal transducing histidine kinase"/>
    <property type="match status" value="1"/>
</dbReference>
<dbReference type="AlphaFoldDB" id="F6FRL6"/>
<dbReference type="PROSITE" id="PS50885">
    <property type="entry name" value="HAMP"/>
    <property type="match status" value="1"/>
</dbReference>
<dbReference type="eggNOG" id="COG5002">
    <property type="taxonomic scope" value="Bacteria"/>
</dbReference>
<dbReference type="InterPro" id="IPR003594">
    <property type="entry name" value="HATPase_dom"/>
</dbReference>
<keyword evidence="4" id="KW-1003">Cell membrane</keyword>
<dbReference type="Gene3D" id="3.30.565.10">
    <property type="entry name" value="Histidine kinase-like ATPase, C-terminal domain"/>
    <property type="match status" value="1"/>
</dbReference>
<dbReference type="EC" id="2.7.13.3" evidence="3"/>
<keyword evidence="10" id="KW-0067">ATP-binding</keyword>
<dbReference type="SUPFAM" id="SSF55874">
    <property type="entry name" value="ATPase domain of HSP90 chaperone/DNA topoisomerase II/histidine kinase"/>
    <property type="match status" value="1"/>
</dbReference>
<evidence type="ECO:0000256" key="3">
    <source>
        <dbReference type="ARBA" id="ARBA00012438"/>
    </source>
</evidence>
<evidence type="ECO:0000256" key="9">
    <source>
        <dbReference type="ARBA" id="ARBA00022777"/>
    </source>
</evidence>
<dbReference type="SMART" id="SM00387">
    <property type="entry name" value="HATPase_c"/>
    <property type="match status" value="1"/>
</dbReference>
<feature type="compositionally biased region" description="Low complexity" evidence="15">
    <location>
        <begin position="548"/>
        <end position="564"/>
    </location>
</feature>
<dbReference type="SMART" id="SM00388">
    <property type="entry name" value="HisKA"/>
    <property type="match status" value="1"/>
</dbReference>
<dbReference type="Gene3D" id="6.10.340.10">
    <property type="match status" value="1"/>
</dbReference>
<reference evidence="19 20" key="1">
    <citation type="submission" date="2011-05" db="EMBL/GenBank/DDBJ databases">
        <title>Complete sequence of Isoptericola variabilis 225.</title>
        <authorList>
            <consortium name="US DOE Joint Genome Institute"/>
            <person name="Lucas S."/>
            <person name="Han J."/>
            <person name="Lapidus A."/>
            <person name="Cheng J.-F."/>
            <person name="Goodwin L."/>
            <person name="Pitluck S."/>
            <person name="Peters L."/>
            <person name="Mikhailova N."/>
            <person name="Zeytun A."/>
            <person name="Han C."/>
            <person name="Tapia R."/>
            <person name="Land M."/>
            <person name="Hauser L."/>
            <person name="Kyrpides N."/>
            <person name="Ivanova N."/>
            <person name="Pagani I."/>
            <person name="Siebers A."/>
            <person name="Allgaier M."/>
            <person name="Thelen M."/>
            <person name="Hugenholtz P."/>
            <person name="Gladden J."/>
            <person name="Woyke T."/>
        </authorList>
    </citation>
    <scope>NUCLEOTIDE SEQUENCE [LARGE SCALE GENOMIC DNA]</scope>
    <source>
        <strain evidence="20">225</strain>
    </source>
</reference>
<keyword evidence="6" id="KW-0808">Transferase</keyword>
<keyword evidence="7 16" id="KW-0812">Transmembrane</keyword>
<dbReference type="FunFam" id="3.30.565.10:FF:000013">
    <property type="entry name" value="Two-component sensor histidine kinase"/>
    <property type="match status" value="1"/>
</dbReference>
<dbReference type="CDD" id="cd00075">
    <property type="entry name" value="HATPase"/>
    <property type="match status" value="1"/>
</dbReference>
<evidence type="ECO:0000256" key="7">
    <source>
        <dbReference type="ARBA" id="ARBA00022692"/>
    </source>
</evidence>
<evidence type="ECO:0000259" key="17">
    <source>
        <dbReference type="PROSITE" id="PS50109"/>
    </source>
</evidence>
<keyword evidence="13 16" id="KW-0472">Membrane</keyword>
<dbReference type="SMART" id="SM00304">
    <property type="entry name" value="HAMP"/>
    <property type="match status" value="1"/>
</dbReference>
<dbReference type="PRINTS" id="PR00344">
    <property type="entry name" value="BCTRLSENSOR"/>
</dbReference>
<comment type="subcellular location">
    <subcellularLocation>
        <location evidence="2">Cell membrane</location>
        <topology evidence="2">Multi-pass membrane protein</topology>
    </subcellularLocation>
</comment>
<evidence type="ECO:0000313" key="19">
    <source>
        <dbReference type="EMBL" id="AEG45074.1"/>
    </source>
</evidence>
<evidence type="ECO:0000313" key="20">
    <source>
        <dbReference type="Proteomes" id="UP000009236"/>
    </source>
</evidence>
<evidence type="ECO:0000259" key="18">
    <source>
        <dbReference type="PROSITE" id="PS50885"/>
    </source>
</evidence>
<evidence type="ECO:0000256" key="15">
    <source>
        <dbReference type="SAM" id="MobiDB-lite"/>
    </source>
</evidence>
<dbReference type="GO" id="GO:0005524">
    <property type="term" value="F:ATP binding"/>
    <property type="evidence" value="ECO:0007669"/>
    <property type="project" value="UniProtKB-KW"/>
</dbReference>
<feature type="region of interest" description="Disordered" evidence="15">
    <location>
        <begin position="517"/>
        <end position="571"/>
    </location>
</feature>
<evidence type="ECO:0000256" key="11">
    <source>
        <dbReference type="ARBA" id="ARBA00022989"/>
    </source>
</evidence>
<dbReference type="Proteomes" id="UP000009236">
    <property type="component" value="Chromosome"/>
</dbReference>
<evidence type="ECO:0000256" key="12">
    <source>
        <dbReference type="ARBA" id="ARBA00023012"/>
    </source>
</evidence>
<dbReference type="InterPro" id="IPR003661">
    <property type="entry name" value="HisK_dim/P_dom"/>
</dbReference>
<sequence>MQLRVVTSALALGVVTVVLLGLYLSFSIRDGLFEQRLEQVERENAAMTEQVRQTFSSSPATSSDELQLLLSTMIQTLDTGASSGQDFFLLSSVEQSRLIDVVTRQPLRELITPELREATVASDGQVLQSVLIPAEFTSSEVPEPGVVVGSTVDVPTVGAYELYALYSFQPEQETLSFVQRTLAIGYVAVLVALVALTWTVTRQTVTPVRRAATVAARLADGHLDERMAGSRGEDEMALLARTFNEMATNLQDQIVRMEALSAAQRRFTSDVSHELRTPLTTMRMAGEVIHASRDELDPAARRSAELLYNQLDRFEELLSDLLEISRFDAGAAVLDVEQTDLRSIVTAVADTTAPLAERRGVFLSVDLPTEAPTADVDSRRVERILRNLVVNAIEHAEGKPVEVSVAADAKAVAVVVRDHGVGMTAVEAEHVFDRFWRADPARARTTGGTGLGLSIALEDARLHGGWLEAWGRPGEGASFRLTLPRRAGIQLQDSPLALVPPSRGMTQYPTGQIPVVNPPTGPTPTAIPDLDAHPLEDDVHPLGDDAHAAGADAHAAGHGPASGATTDVEAR</sequence>
<evidence type="ECO:0000256" key="13">
    <source>
        <dbReference type="ARBA" id="ARBA00023136"/>
    </source>
</evidence>
<dbReference type="PROSITE" id="PS50109">
    <property type="entry name" value="HIS_KIN"/>
    <property type="match status" value="1"/>
</dbReference>
<dbReference type="PANTHER" id="PTHR43547:SF2">
    <property type="entry name" value="HYBRID SIGNAL TRANSDUCTION HISTIDINE KINASE C"/>
    <property type="match status" value="1"/>
</dbReference>
<dbReference type="KEGG" id="iva:Isova_2357"/>
<evidence type="ECO:0000256" key="10">
    <source>
        <dbReference type="ARBA" id="ARBA00022840"/>
    </source>
</evidence>
<dbReference type="InterPro" id="IPR036097">
    <property type="entry name" value="HisK_dim/P_sf"/>
</dbReference>
<evidence type="ECO:0000256" key="4">
    <source>
        <dbReference type="ARBA" id="ARBA00022475"/>
    </source>
</evidence>
<feature type="transmembrane region" description="Helical" evidence="16">
    <location>
        <begin position="6"/>
        <end position="26"/>
    </location>
</feature>
<keyword evidence="9 19" id="KW-0418">Kinase</keyword>
<dbReference type="CDD" id="cd00082">
    <property type="entry name" value="HisKA"/>
    <property type="match status" value="1"/>
</dbReference>
<keyword evidence="11 16" id="KW-1133">Transmembrane helix</keyword>
<protein>
    <recommendedName>
        <fullName evidence="14">Sensor histidine kinase MtrB</fullName>
        <ecNumber evidence="3">2.7.13.3</ecNumber>
    </recommendedName>
</protein>
<dbReference type="InterPro" id="IPR005467">
    <property type="entry name" value="His_kinase_dom"/>
</dbReference>
<evidence type="ECO:0000256" key="8">
    <source>
        <dbReference type="ARBA" id="ARBA00022741"/>
    </source>
</evidence>
<dbReference type="NCBIfam" id="NF040691">
    <property type="entry name" value="MtrAB_MtrB"/>
    <property type="match status" value="1"/>
</dbReference>
<evidence type="ECO:0000256" key="16">
    <source>
        <dbReference type="SAM" id="Phobius"/>
    </source>
</evidence>
<feature type="compositionally biased region" description="Basic and acidic residues" evidence="15">
    <location>
        <begin position="530"/>
        <end position="547"/>
    </location>
</feature>
<dbReference type="EMBL" id="CP002810">
    <property type="protein sequence ID" value="AEG45074.1"/>
    <property type="molecule type" value="Genomic_DNA"/>
</dbReference>